<dbReference type="EMBL" id="SORE01000021">
    <property type="protein sequence ID" value="TDY42520.1"/>
    <property type="molecule type" value="Genomic_DNA"/>
</dbReference>
<gene>
    <name evidence="1" type="ORF">BX592_12191</name>
</gene>
<keyword evidence="2" id="KW-1185">Reference proteome</keyword>
<sequence>MSAYARCGRGILGGTRQIGARAYKLQTPVHITRAASSIRHVRTLVDGLQVLAPHCECSRFDGLGSGMPDAECAHR</sequence>
<name>A0A4R8LI86_9BURK</name>
<dbReference type="Proteomes" id="UP000295509">
    <property type="component" value="Unassembled WGS sequence"/>
</dbReference>
<evidence type="ECO:0000313" key="2">
    <source>
        <dbReference type="Proteomes" id="UP000295509"/>
    </source>
</evidence>
<dbReference type="AlphaFoldDB" id="A0A4R8LI86"/>
<reference evidence="1 2" key="1">
    <citation type="submission" date="2019-03" db="EMBL/GenBank/DDBJ databases">
        <title>Genomic Encyclopedia of Type Strains, Phase III (KMG-III): the genomes of soil and plant-associated and newly described type strains.</title>
        <authorList>
            <person name="Whitman W."/>
        </authorList>
    </citation>
    <scope>NUCLEOTIDE SEQUENCE [LARGE SCALE GENOMIC DNA]</scope>
    <source>
        <strain evidence="1 2">LMG 29544</strain>
    </source>
</reference>
<accession>A0A4R8LI86</accession>
<proteinExistence type="predicted"/>
<evidence type="ECO:0000313" key="1">
    <source>
        <dbReference type="EMBL" id="TDY42520.1"/>
    </source>
</evidence>
<protein>
    <submittedName>
        <fullName evidence="1">Uncharacterized protein</fullName>
    </submittedName>
</protein>
<organism evidence="1 2">
    <name type="scientific">Paraburkholderia rhizosphaerae</name>
    <dbReference type="NCBI Taxonomy" id="480658"/>
    <lineage>
        <taxon>Bacteria</taxon>
        <taxon>Pseudomonadati</taxon>
        <taxon>Pseudomonadota</taxon>
        <taxon>Betaproteobacteria</taxon>
        <taxon>Burkholderiales</taxon>
        <taxon>Burkholderiaceae</taxon>
        <taxon>Paraburkholderia</taxon>
    </lineage>
</organism>
<comment type="caution">
    <text evidence="1">The sequence shown here is derived from an EMBL/GenBank/DDBJ whole genome shotgun (WGS) entry which is preliminary data.</text>
</comment>